<keyword evidence="4 6" id="KW-1133">Transmembrane helix</keyword>
<dbReference type="InterPro" id="IPR052159">
    <property type="entry name" value="Competence_DNA_uptake"/>
</dbReference>
<dbReference type="EMBL" id="JAFBDT010000001">
    <property type="protein sequence ID" value="MBM7560726.1"/>
    <property type="molecule type" value="Genomic_DNA"/>
</dbReference>
<sequence length="707" mass="80038">MNRKFVFSMCLIVVSLYFMTQTHYLGLVSEKRAEVPTNTDIGAYEVTIQGKVNAYNLSKSYMIFETKDSKNGNSILLRLNFRGIGSVETLLLKKQYHLYVTLDQNKNPFISQKNTFGFDYDRYLFANGILGQYKIISATADLQNKVCPHCMVLDSRRHVERFFETSFSPSTSGFLKALILGDSDSFENYNQFKNLGLAHIFAISGLHFGLLFKGVQKCIYLPNRWLKSIISIFVMGIFLIWVGASYSAQRAFWIISYQMYANVRNLNDDVFSAIAFSSAMILLRSPWAILSVSFQLSFYAYIMIAVFYKKWLVFKSPNKWIQTVQFSILIQIFMMPATLYYFEVLNLWGAFSNVLIVPLIGLVLPLGLILSMLSMTGLTLTNLAFMEHLVALINLIASKMPFKPFELYGISNQIFKNVVLIIWFYFILKTLRLNKRLKYNVLVFGIMPIILVSNIMPQAPKLYIHFIDVGHGDCAIIQYGERAIAVDTGDGFQGVESHLSGFGILYLDFIVLSHAHHDHIGGLEALIKAYPVKTVLTTLSTSEKLNNSNTKIVEKPKEISWMPGVTFLIQPLESDANENDDSLVLQMTYGSHTALFLGDISIDKLRRLALPKSISILKVPHHGSKTSLYAPLYKDHNVLYAIVSHNSKYNFPSESVIETLALSKIKTFSTYCHGGISFELDPKGINYHTFLSDNGVDVLYNEMNIGG</sequence>
<dbReference type="PANTHER" id="PTHR30619:SF1">
    <property type="entry name" value="RECOMBINATION PROTEIN 2"/>
    <property type="match status" value="1"/>
</dbReference>
<dbReference type="SMART" id="SM00849">
    <property type="entry name" value="Lactamase_B"/>
    <property type="match status" value="1"/>
</dbReference>
<evidence type="ECO:0000313" key="8">
    <source>
        <dbReference type="EMBL" id="MBM7560726.1"/>
    </source>
</evidence>
<gene>
    <name evidence="8" type="ORF">JOC49_000235</name>
</gene>
<reference evidence="8 9" key="1">
    <citation type="submission" date="2021-01" db="EMBL/GenBank/DDBJ databases">
        <title>Genomic Encyclopedia of Type Strains, Phase IV (KMG-IV): sequencing the most valuable type-strain genomes for metagenomic binning, comparative biology and taxonomic classification.</title>
        <authorList>
            <person name="Goeker M."/>
        </authorList>
    </citation>
    <scope>NUCLEOTIDE SEQUENCE [LARGE SCALE GENOMIC DNA]</scope>
    <source>
        <strain evidence="8 9">DSM 24436</strain>
    </source>
</reference>
<dbReference type="Gene3D" id="3.60.15.10">
    <property type="entry name" value="Ribonuclease Z/Hydroxyacylglutathione hydrolase-like"/>
    <property type="match status" value="1"/>
</dbReference>
<dbReference type="Proteomes" id="UP000767854">
    <property type="component" value="Unassembled WGS sequence"/>
</dbReference>
<keyword evidence="2" id="KW-1003">Cell membrane</keyword>
<dbReference type="SUPFAM" id="SSF56281">
    <property type="entry name" value="Metallo-hydrolase/oxidoreductase"/>
    <property type="match status" value="1"/>
</dbReference>
<dbReference type="NCBIfam" id="TIGR00361">
    <property type="entry name" value="ComEC_Rec2"/>
    <property type="match status" value="1"/>
</dbReference>
<evidence type="ECO:0000256" key="4">
    <source>
        <dbReference type="ARBA" id="ARBA00022989"/>
    </source>
</evidence>
<organism evidence="8 9">
    <name type="scientific">Fusibacter tunisiensis</name>
    <dbReference type="NCBI Taxonomy" id="1008308"/>
    <lineage>
        <taxon>Bacteria</taxon>
        <taxon>Bacillati</taxon>
        <taxon>Bacillota</taxon>
        <taxon>Clostridia</taxon>
        <taxon>Eubacteriales</taxon>
        <taxon>Eubacteriales Family XII. Incertae Sedis</taxon>
        <taxon>Fusibacter</taxon>
    </lineage>
</organism>
<dbReference type="InterPro" id="IPR004797">
    <property type="entry name" value="Competence_ComEC/Rec2"/>
</dbReference>
<feature type="transmembrane region" description="Helical" evidence="6">
    <location>
        <begin position="439"/>
        <end position="456"/>
    </location>
</feature>
<name>A0ABS2MMV6_9FIRM</name>
<feature type="transmembrane region" description="Helical" evidence="6">
    <location>
        <begin position="348"/>
        <end position="370"/>
    </location>
</feature>
<feature type="transmembrane region" description="Helical" evidence="6">
    <location>
        <begin position="195"/>
        <end position="213"/>
    </location>
</feature>
<dbReference type="InterPro" id="IPR001279">
    <property type="entry name" value="Metallo-B-lactamas"/>
</dbReference>
<dbReference type="RefSeq" id="WP_204661345.1">
    <property type="nucleotide sequence ID" value="NZ_JAFBDT010000001.1"/>
</dbReference>
<feature type="transmembrane region" description="Helical" evidence="6">
    <location>
        <begin position="320"/>
        <end position="342"/>
    </location>
</feature>
<feature type="domain" description="Metallo-beta-lactamase" evidence="7">
    <location>
        <begin position="471"/>
        <end position="645"/>
    </location>
</feature>
<evidence type="ECO:0000256" key="3">
    <source>
        <dbReference type="ARBA" id="ARBA00022692"/>
    </source>
</evidence>
<dbReference type="InterPro" id="IPR036866">
    <property type="entry name" value="RibonucZ/Hydroxyglut_hydro"/>
</dbReference>
<protein>
    <submittedName>
        <fullName evidence="8">Competence protein ComEC</fullName>
    </submittedName>
</protein>
<dbReference type="CDD" id="cd07731">
    <property type="entry name" value="ComA-like_MBL-fold"/>
    <property type="match status" value="1"/>
</dbReference>
<keyword evidence="9" id="KW-1185">Reference proteome</keyword>
<comment type="caution">
    <text evidence="8">The sequence shown here is derived from an EMBL/GenBank/DDBJ whole genome shotgun (WGS) entry which is preliminary data.</text>
</comment>
<feature type="transmembrane region" description="Helical" evidence="6">
    <location>
        <begin position="287"/>
        <end position="308"/>
    </location>
</feature>
<comment type="subcellular location">
    <subcellularLocation>
        <location evidence="1">Cell membrane</location>
        <topology evidence="1">Multi-pass membrane protein</topology>
    </subcellularLocation>
</comment>
<evidence type="ECO:0000256" key="1">
    <source>
        <dbReference type="ARBA" id="ARBA00004651"/>
    </source>
</evidence>
<dbReference type="Pfam" id="PF03772">
    <property type="entry name" value="Competence"/>
    <property type="match status" value="1"/>
</dbReference>
<accession>A0ABS2MMV6</accession>
<proteinExistence type="predicted"/>
<evidence type="ECO:0000313" key="9">
    <source>
        <dbReference type="Proteomes" id="UP000767854"/>
    </source>
</evidence>
<keyword evidence="5 6" id="KW-0472">Membrane</keyword>
<keyword evidence="3 6" id="KW-0812">Transmembrane</keyword>
<dbReference type="Pfam" id="PF00753">
    <property type="entry name" value="Lactamase_B"/>
    <property type="match status" value="1"/>
</dbReference>
<evidence type="ECO:0000259" key="7">
    <source>
        <dbReference type="SMART" id="SM00849"/>
    </source>
</evidence>
<evidence type="ECO:0000256" key="6">
    <source>
        <dbReference type="SAM" id="Phobius"/>
    </source>
</evidence>
<dbReference type="PANTHER" id="PTHR30619">
    <property type="entry name" value="DNA INTERNALIZATION/COMPETENCE PROTEIN COMEC/REC2"/>
    <property type="match status" value="1"/>
</dbReference>
<feature type="transmembrane region" description="Helical" evidence="6">
    <location>
        <begin position="409"/>
        <end position="427"/>
    </location>
</feature>
<dbReference type="InterPro" id="IPR035681">
    <property type="entry name" value="ComA-like_MBL"/>
</dbReference>
<feature type="transmembrane region" description="Helical" evidence="6">
    <location>
        <begin position="225"/>
        <end position="244"/>
    </location>
</feature>
<feature type="transmembrane region" description="Helical" evidence="6">
    <location>
        <begin position="377"/>
        <end position="397"/>
    </location>
</feature>
<dbReference type="NCBIfam" id="TIGR00360">
    <property type="entry name" value="ComEC_N-term"/>
    <property type="match status" value="1"/>
</dbReference>
<evidence type="ECO:0000256" key="2">
    <source>
        <dbReference type="ARBA" id="ARBA00022475"/>
    </source>
</evidence>
<evidence type="ECO:0000256" key="5">
    <source>
        <dbReference type="ARBA" id="ARBA00023136"/>
    </source>
</evidence>
<dbReference type="InterPro" id="IPR004477">
    <property type="entry name" value="ComEC_N"/>
</dbReference>